<sequence>MAQLIESREPSAASLSECIEALAMWGFDPSEQESVDHAAHWLRRLGNDRRFLGDLLIDLLAGFAPSPGAVDAISSGGPQSIVLATPGRGNFCIRANIWPAADDYAMRASGAGAFGYGVAHDHNYDFLTLGYFGPGCEIENFEYDGRSVSGRKGEAVALKKLNRVRLRKGRMYRYRAHRDIHRLNPPSALSVSLKLVHTQAVQGWLNHYEFDTREARISRVLGHGPSETFLRVAVALGSDRAKDLANDFGRSHPSERMRLNAWEALAACAQSEEARDEVWRSAEESGSRLVAQVAKCRRAQLPE</sequence>
<dbReference type="eggNOG" id="COG0446">
    <property type="taxonomic scope" value="Bacteria"/>
</dbReference>
<gene>
    <name evidence="1" type="ORF">NSU_2118</name>
</gene>
<dbReference type="KEGG" id="npn:JI59_09495"/>
<dbReference type="Proteomes" id="UP000004030">
    <property type="component" value="Unassembled WGS sequence"/>
</dbReference>
<reference evidence="1 2" key="1">
    <citation type="journal article" date="2012" name="J. Bacteriol.">
        <title>Genome sequence of benzo(a)pyrene-degrading bacterium Novosphingobium pentaromativorans US6-1.</title>
        <authorList>
            <person name="Luo Y.R."/>
            <person name="Kang S.G."/>
            <person name="Kim S.J."/>
            <person name="Kim M.R."/>
            <person name="Li N."/>
            <person name="Lee J.H."/>
            <person name="Kwon K.K."/>
        </authorList>
    </citation>
    <scope>NUCLEOTIDE SEQUENCE [LARGE SCALE GENOMIC DNA]</scope>
    <source>
        <strain evidence="1 2">US6-1</strain>
    </source>
</reference>
<keyword evidence="2" id="KW-1185">Reference proteome</keyword>
<dbReference type="RefSeq" id="WP_007013033.1">
    <property type="nucleotide sequence ID" value="NZ_AGFM01000029.1"/>
</dbReference>
<evidence type="ECO:0000313" key="1">
    <source>
        <dbReference type="EMBL" id="EHJ60958.1"/>
    </source>
</evidence>
<dbReference type="EMBL" id="AGFM01000029">
    <property type="protein sequence ID" value="EHJ60958.1"/>
    <property type="molecule type" value="Genomic_DNA"/>
</dbReference>
<accession>G6ECP7</accession>
<dbReference type="PATRIC" id="fig|1088721.3.peg.2097"/>
<proteinExistence type="predicted"/>
<dbReference type="STRING" id="1088721.JI59_09495"/>
<dbReference type="OrthoDB" id="8778913at2"/>
<protein>
    <submittedName>
        <fullName evidence="1">Putative transposase</fullName>
    </submittedName>
</protein>
<dbReference type="AlphaFoldDB" id="G6ECP7"/>
<name>G6ECP7_9SPHN</name>
<comment type="caution">
    <text evidence="1">The sequence shown here is derived from an EMBL/GenBank/DDBJ whole genome shotgun (WGS) entry which is preliminary data.</text>
</comment>
<organism evidence="1 2">
    <name type="scientific">Novosphingobium pentaromativorans US6-1</name>
    <dbReference type="NCBI Taxonomy" id="1088721"/>
    <lineage>
        <taxon>Bacteria</taxon>
        <taxon>Pseudomonadati</taxon>
        <taxon>Pseudomonadota</taxon>
        <taxon>Alphaproteobacteria</taxon>
        <taxon>Sphingomonadales</taxon>
        <taxon>Sphingomonadaceae</taxon>
        <taxon>Novosphingobium</taxon>
    </lineage>
</organism>
<evidence type="ECO:0000313" key="2">
    <source>
        <dbReference type="Proteomes" id="UP000004030"/>
    </source>
</evidence>